<dbReference type="EMBL" id="CDMY01000947">
    <property type="protein sequence ID" value="CEM37658.1"/>
    <property type="molecule type" value="Genomic_DNA"/>
</dbReference>
<feature type="compositionally biased region" description="Acidic residues" evidence="1">
    <location>
        <begin position="79"/>
        <end position="91"/>
    </location>
</feature>
<keyword evidence="2" id="KW-0732">Signal</keyword>
<evidence type="ECO:0000313" key="4">
    <source>
        <dbReference type="Proteomes" id="UP000041254"/>
    </source>
</evidence>
<reference evidence="3 4" key="1">
    <citation type="submission" date="2014-11" db="EMBL/GenBank/DDBJ databases">
        <authorList>
            <person name="Zhu J."/>
            <person name="Qi W."/>
            <person name="Song R."/>
        </authorList>
    </citation>
    <scope>NUCLEOTIDE SEQUENCE [LARGE SCALE GENOMIC DNA]</scope>
</reference>
<feature type="signal peptide" evidence="2">
    <location>
        <begin position="1"/>
        <end position="22"/>
    </location>
</feature>
<feature type="region of interest" description="Disordered" evidence="1">
    <location>
        <begin position="67"/>
        <end position="132"/>
    </location>
</feature>
<evidence type="ECO:0000256" key="1">
    <source>
        <dbReference type="SAM" id="MobiDB-lite"/>
    </source>
</evidence>
<accession>A0A0G4H1Z9</accession>
<proteinExistence type="predicted"/>
<feature type="compositionally biased region" description="Basic and acidic residues" evidence="1">
    <location>
        <begin position="67"/>
        <end position="78"/>
    </location>
</feature>
<sequence length="319" mass="35375">MKSASLVAACFTAILLLNHVTAAPVKQRTEPDFWQLLKLPEDQLRAIWRVMNYGRLSRYKYRTPEFRKAAEQRRRMQDDDTGDDDSTDTSTDDGKDSVSQDATEDANSPFVPSKEPRVGNVPPPNKSAASDPITKSLEGLAQPIEEFGQVTGEALNVLRTFVRNVVAITLNPLSAPQQLGRDILNGLDDTLKEESFTAVVSLLNTIGARGQGEPGTPTLDNFKTTIDAILPDKIDPEDVPEMPEKTNIKDVDLTELVEPLVDELKISTKIEGKVAEDLTKKKEDLQKLIEKLAKKPKNQSKLLDDLKLIEDLLLKNAPH</sequence>
<evidence type="ECO:0000313" key="3">
    <source>
        <dbReference type="EMBL" id="CEM37658.1"/>
    </source>
</evidence>
<keyword evidence="4" id="KW-1185">Reference proteome</keyword>
<dbReference type="InParanoid" id="A0A0G4H1Z9"/>
<protein>
    <submittedName>
        <fullName evidence="3">Uncharacterized protein</fullName>
    </submittedName>
</protein>
<name>A0A0G4H1Z9_VITBC</name>
<feature type="chain" id="PRO_5005190860" evidence="2">
    <location>
        <begin position="23"/>
        <end position="319"/>
    </location>
</feature>
<dbReference type="AlphaFoldDB" id="A0A0G4H1Z9"/>
<dbReference type="Proteomes" id="UP000041254">
    <property type="component" value="Unassembled WGS sequence"/>
</dbReference>
<evidence type="ECO:0000256" key="2">
    <source>
        <dbReference type="SAM" id="SignalP"/>
    </source>
</evidence>
<organism evidence="3 4">
    <name type="scientific">Vitrella brassicaformis (strain CCMP3155)</name>
    <dbReference type="NCBI Taxonomy" id="1169540"/>
    <lineage>
        <taxon>Eukaryota</taxon>
        <taxon>Sar</taxon>
        <taxon>Alveolata</taxon>
        <taxon>Colpodellida</taxon>
        <taxon>Vitrellaceae</taxon>
        <taxon>Vitrella</taxon>
    </lineage>
</organism>
<gene>
    <name evidence="3" type="ORF">Vbra_19355</name>
</gene>
<dbReference type="VEuPathDB" id="CryptoDB:Vbra_19355"/>